<evidence type="ECO:0000313" key="2">
    <source>
        <dbReference type="Proteomes" id="UP001597241"/>
    </source>
</evidence>
<gene>
    <name evidence="1" type="ORF">ACFQ5N_01890</name>
</gene>
<organism evidence="1 2">
    <name type="scientific">Lutibacter holmesii</name>
    <dbReference type="NCBI Taxonomy" id="1137985"/>
    <lineage>
        <taxon>Bacteria</taxon>
        <taxon>Pseudomonadati</taxon>
        <taxon>Bacteroidota</taxon>
        <taxon>Flavobacteriia</taxon>
        <taxon>Flavobacteriales</taxon>
        <taxon>Flavobacteriaceae</taxon>
        <taxon>Lutibacter</taxon>
    </lineage>
</organism>
<reference evidence="2" key="1">
    <citation type="journal article" date="2019" name="Int. J. Syst. Evol. Microbiol.">
        <title>The Global Catalogue of Microorganisms (GCM) 10K type strain sequencing project: providing services to taxonomists for standard genome sequencing and annotation.</title>
        <authorList>
            <consortium name="The Broad Institute Genomics Platform"/>
            <consortium name="The Broad Institute Genome Sequencing Center for Infectious Disease"/>
            <person name="Wu L."/>
            <person name="Ma J."/>
        </authorList>
    </citation>
    <scope>NUCLEOTIDE SEQUENCE [LARGE SCALE GENOMIC DNA]</scope>
    <source>
        <strain evidence="2">CCUG 62221</strain>
    </source>
</reference>
<comment type="caution">
    <text evidence="1">The sequence shown here is derived from an EMBL/GenBank/DDBJ whole genome shotgun (WGS) entry which is preliminary data.</text>
</comment>
<dbReference type="Pfam" id="PF14903">
    <property type="entry name" value="WG_beta_rep"/>
    <property type="match status" value="3"/>
</dbReference>
<keyword evidence="2" id="KW-1185">Reference proteome</keyword>
<dbReference type="InterPro" id="IPR032774">
    <property type="entry name" value="WG_beta_rep"/>
</dbReference>
<evidence type="ECO:0000313" key="1">
    <source>
        <dbReference type="EMBL" id="MFD1292574.1"/>
    </source>
</evidence>
<sequence length="190" mass="22018">MCVSYFGFCQLATDFDEILPFNDDLAAVKKDHQWGFISKKGDLVIDFRNDFVLTKGEKGFSPEFNDKRCLIKRLKNGVYFYGFINEQGNEIIPATYLNASNFENGYALVVVHLQDSIGYNKVLKKALRNSKIEEYIIDTSGEIIKYLENPINYTLPKNSHENPPKLRSKFIAPHRVAVLKKDMKWDIYEF</sequence>
<name>A0ABW3WJH2_9FLAO</name>
<protein>
    <submittedName>
        <fullName evidence="1">WG repeat-containing protein</fullName>
    </submittedName>
</protein>
<dbReference type="EMBL" id="JBHTMV010000002">
    <property type="protein sequence ID" value="MFD1292574.1"/>
    <property type="molecule type" value="Genomic_DNA"/>
</dbReference>
<dbReference type="Proteomes" id="UP001597241">
    <property type="component" value="Unassembled WGS sequence"/>
</dbReference>
<accession>A0ABW3WJH2</accession>
<proteinExistence type="predicted"/>